<dbReference type="CDD" id="cd02440">
    <property type="entry name" value="AdoMet_MTases"/>
    <property type="match status" value="1"/>
</dbReference>
<gene>
    <name evidence="5" type="ORF">GZA08_13955</name>
</gene>
<evidence type="ECO:0000256" key="2">
    <source>
        <dbReference type="ARBA" id="ARBA00022691"/>
    </source>
</evidence>
<reference evidence="5 6" key="1">
    <citation type="submission" date="2020-02" db="EMBL/GenBank/DDBJ databases">
        <title>Pseudoroseicyclus tamarix, sp. nov., isolated from offshore sediment of a Tamarix chinensis forest.</title>
        <authorList>
            <person name="Gai Y."/>
        </authorList>
    </citation>
    <scope>NUCLEOTIDE SEQUENCE [LARGE SCALE GENOMIC DNA]</scope>
    <source>
        <strain evidence="5 6">CLL3-39</strain>
    </source>
</reference>
<dbReference type="RefSeq" id="WP_163894674.1">
    <property type="nucleotide sequence ID" value="NZ_JAAFYS010000003.1"/>
</dbReference>
<organism evidence="5 6">
    <name type="scientific">Pseudoroseicyclus tamaricis</name>
    <dbReference type="NCBI Taxonomy" id="2705421"/>
    <lineage>
        <taxon>Bacteria</taxon>
        <taxon>Pseudomonadati</taxon>
        <taxon>Pseudomonadota</taxon>
        <taxon>Alphaproteobacteria</taxon>
        <taxon>Rhodobacterales</taxon>
        <taxon>Paracoccaceae</taxon>
        <taxon>Pseudoroseicyclus</taxon>
    </lineage>
</organism>
<evidence type="ECO:0000256" key="1">
    <source>
        <dbReference type="ARBA" id="ARBA00022603"/>
    </source>
</evidence>
<dbReference type="Pfam" id="PF05175">
    <property type="entry name" value="MTS"/>
    <property type="match status" value="1"/>
</dbReference>
<accession>A0A6B2JVG0</accession>
<keyword evidence="2" id="KW-0949">S-adenosyl-L-methionine</keyword>
<dbReference type="PANTHER" id="PTHR47739:SF1">
    <property type="entry name" value="TRNA1(VAL) (ADENINE(37)-N6)-METHYLTRANSFERASE"/>
    <property type="match status" value="1"/>
</dbReference>
<dbReference type="GO" id="GO:0032259">
    <property type="term" value="P:methylation"/>
    <property type="evidence" value="ECO:0007669"/>
    <property type="project" value="UniProtKB-KW"/>
</dbReference>
<dbReference type="Proteomes" id="UP000474757">
    <property type="component" value="Unassembled WGS sequence"/>
</dbReference>
<dbReference type="Gene3D" id="3.40.50.150">
    <property type="entry name" value="Vaccinia Virus protein VP39"/>
    <property type="match status" value="1"/>
</dbReference>
<keyword evidence="5" id="KW-0808">Transferase</keyword>
<keyword evidence="6" id="KW-1185">Reference proteome</keyword>
<dbReference type="InterPro" id="IPR029063">
    <property type="entry name" value="SAM-dependent_MTases_sf"/>
</dbReference>
<comment type="caution">
    <text evidence="5">The sequence shown here is derived from an EMBL/GenBank/DDBJ whole genome shotgun (WGS) entry which is preliminary data.</text>
</comment>
<feature type="compositionally biased region" description="Basic and acidic residues" evidence="3">
    <location>
        <begin position="131"/>
        <end position="145"/>
    </location>
</feature>
<keyword evidence="1 5" id="KW-0489">Methyltransferase</keyword>
<evidence type="ECO:0000313" key="6">
    <source>
        <dbReference type="Proteomes" id="UP000474757"/>
    </source>
</evidence>
<dbReference type="InterPro" id="IPR050210">
    <property type="entry name" value="tRNA_Adenine-N(6)_MTase"/>
</dbReference>
<proteinExistence type="predicted"/>
<dbReference type="SUPFAM" id="SSF53335">
    <property type="entry name" value="S-adenosyl-L-methionine-dependent methyltransferases"/>
    <property type="match status" value="1"/>
</dbReference>
<feature type="region of interest" description="Disordered" evidence="3">
    <location>
        <begin position="126"/>
        <end position="145"/>
    </location>
</feature>
<evidence type="ECO:0000259" key="4">
    <source>
        <dbReference type="Pfam" id="PF05175"/>
    </source>
</evidence>
<dbReference type="InterPro" id="IPR007848">
    <property type="entry name" value="Small_mtfrase_dom"/>
</dbReference>
<dbReference type="PANTHER" id="PTHR47739">
    <property type="entry name" value="TRNA1(VAL) (ADENINE(37)-N6)-METHYLTRANSFERASE"/>
    <property type="match status" value="1"/>
</dbReference>
<dbReference type="EMBL" id="JAAGAB010000003">
    <property type="protein sequence ID" value="NDV02070.1"/>
    <property type="molecule type" value="Genomic_DNA"/>
</dbReference>
<evidence type="ECO:0000313" key="5">
    <source>
        <dbReference type="EMBL" id="NDV02070.1"/>
    </source>
</evidence>
<feature type="domain" description="Methyltransferase small" evidence="4">
    <location>
        <begin position="36"/>
        <end position="169"/>
    </location>
</feature>
<name>A0A6B2JVG0_9RHOB</name>
<protein>
    <submittedName>
        <fullName evidence="5">Methyltransferase</fullName>
    </submittedName>
</protein>
<evidence type="ECO:0000256" key="3">
    <source>
        <dbReference type="SAM" id="MobiDB-lite"/>
    </source>
</evidence>
<sequence length="255" mass="26649">MASSSEPPTTRDAFLGGRLMLRQPAQGYRAGTDPVLLAAAVPAEAGQSVLDLGCGVGTALFCLGVRVPGLHLAGLELQAAYAALARDNAAQNGLEAQIHEGDLAAMPAELKARNFSHVIANPPFFAAGRGKSPEDPGRATGRREEAPLAEWVTEGARRLAPGGHLTMILRAERLAELLVAASGRLGSPVVQPLTSREGRAAERVIVRLRKGGRGGLKLLAPVILHAGPKHEQDRDSFTNEVAAVLRDAAPLHGMA</sequence>
<dbReference type="AlphaFoldDB" id="A0A6B2JVG0"/>
<dbReference type="GO" id="GO:0008168">
    <property type="term" value="F:methyltransferase activity"/>
    <property type="evidence" value="ECO:0007669"/>
    <property type="project" value="UniProtKB-KW"/>
</dbReference>